<sequence length="113" mass="12825">MTTKDAINPSHYKDGWSNGAEVIDITENLNFNRGNAVKYIARAGAKDPDKTIEDLEKAQWYLQRELKRLKRDADKPKPQVVDTTIRINGGPIAGRLMNEDYYKSLAKMPRGFA</sequence>
<gene>
    <name evidence="1" type="primary">93</name>
    <name evidence="1" type="ORF">LOLLY9_93</name>
</gene>
<dbReference type="Pfam" id="PF11753">
    <property type="entry name" value="DUF3310"/>
    <property type="match status" value="1"/>
</dbReference>
<reference evidence="1 2" key="1">
    <citation type="submission" date="2015-07" db="EMBL/GenBank/DDBJ databases">
        <authorList>
            <person name="Ntshalintshall L."/>
            <person name="Reedoy K."/>
            <person name="Ramruthan J."/>
            <person name="Borthwick M."/>
            <person name="Moodley O.R."/>
            <person name="Larsen M.H."/>
            <person name="Russell D.H."/>
            <person name="Bowman C.A."/>
            <person name="Pope W.A."/>
            <person name="Mavrich T.H."/>
            <person name="Guerrero C.N."/>
            <person name="Jacobs-Sera D.A."/>
            <person name="Hendrix R.W."/>
            <person name="Hatfull G.F."/>
        </authorList>
    </citation>
    <scope>NUCLEOTIDE SEQUENCE [LARGE SCALE GENOMIC DNA]</scope>
</reference>
<evidence type="ECO:0000313" key="1">
    <source>
        <dbReference type="EMBL" id="ALA48510.1"/>
    </source>
</evidence>
<dbReference type="OrthoDB" id="15708at10239"/>
<evidence type="ECO:0008006" key="3">
    <source>
        <dbReference type="Google" id="ProtNLM"/>
    </source>
</evidence>
<dbReference type="KEGG" id="vg:26629454"/>
<organism evidence="1 2">
    <name type="scientific">Mycobacterium phage Lolly9</name>
    <dbReference type="NCBI Taxonomy" id="1698711"/>
    <lineage>
        <taxon>Viruses</taxon>
        <taxon>Duplodnaviria</taxon>
        <taxon>Heunggongvirae</taxon>
        <taxon>Uroviricota</taxon>
        <taxon>Caudoviricetes</taxon>
        <taxon>Vilmaviridae</taxon>
        <taxon>Lclasvirinae</taxon>
        <taxon>Lumosvirus</taxon>
        <taxon>Lumosvirus lolly9</taxon>
    </lineage>
</organism>
<dbReference type="InterPro" id="IPR021739">
    <property type="entry name" value="SaV-like"/>
</dbReference>
<dbReference type="RefSeq" id="YP_009202479.1">
    <property type="nucleotide sequence ID" value="NC_028843.1"/>
</dbReference>
<dbReference type="EMBL" id="KT281791">
    <property type="protein sequence ID" value="ALA48510.1"/>
    <property type="molecule type" value="Genomic_DNA"/>
</dbReference>
<dbReference type="GeneID" id="26629454"/>
<accession>A0A0K2FNN5</accession>
<keyword evidence="2" id="KW-1185">Reference proteome</keyword>
<dbReference type="Proteomes" id="UP000201083">
    <property type="component" value="Segment"/>
</dbReference>
<evidence type="ECO:0000313" key="2">
    <source>
        <dbReference type="Proteomes" id="UP000201083"/>
    </source>
</evidence>
<name>A0A0K2FNN5_9CAUD</name>
<protein>
    <recommendedName>
        <fullName evidence="3">DUF3310 domain-containing protein</fullName>
    </recommendedName>
</protein>
<proteinExistence type="predicted"/>